<dbReference type="Gene3D" id="3.30.70.100">
    <property type="match status" value="1"/>
</dbReference>
<protein>
    <recommendedName>
        <fullName evidence="1">ABM domain-containing protein</fullName>
    </recommendedName>
</protein>
<dbReference type="SUPFAM" id="SSF54909">
    <property type="entry name" value="Dimeric alpha+beta barrel"/>
    <property type="match status" value="1"/>
</dbReference>
<dbReference type="PANTHER" id="PTHR33336:SF15">
    <property type="entry name" value="ABM DOMAIN-CONTAINING PROTEIN"/>
    <property type="match status" value="1"/>
</dbReference>
<dbReference type="PROSITE" id="PS51725">
    <property type="entry name" value="ABM"/>
    <property type="match status" value="1"/>
</dbReference>
<gene>
    <name evidence="2" type="ORF">SPSIL_038510</name>
</gene>
<sequence>MIVLVATMKAKPGKEADLENALKSVIPKVELEKGTLQYILHRSQKDAGVFFFYEKYADKDALNFHGSTPYLKELFSTIKELLSEEPSIDLYQEVAAINR</sequence>
<dbReference type="Pfam" id="PF03992">
    <property type="entry name" value="ABM"/>
    <property type="match status" value="1"/>
</dbReference>
<dbReference type="PANTHER" id="PTHR33336">
    <property type="entry name" value="QUINOL MONOOXYGENASE YGIN-RELATED"/>
    <property type="match status" value="1"/>
</dbReference>
<feature type="domain" description="ABM" evidence="1">
    <location>
        <begin position="2"/>
        <end position="90"/>
    </location>
</feature>
<organism evidence="2 3">
    <name type="scientific">Sporomusa silvacetica DSM 10669</name>
    <dbReference type="NCBI Taxonomy" id="1123289"/>
    <lineage>
        <taxon>Bacteria</taxon>
        <taxon>Bacillati</taxon>
        <taxon>Bacillota</taxon>
        <taxon>Negativicutes</taxon>
        <taxon>Selenomonadales</taxon>
        <taxon>Sporomusaceae</taxon>
        <taxon>Sporomusa</taxon>
    </lineage>
</organism>
<reference evidence="2" key="1">
    <citation type="submission" date="2024-05" db="EMBL/GenBank/DDBJ databases">
        <title>Isolation and characterization of Sporomusa carbonis sp. nov., a carboxydotrophic hydrogenogen in the genus of Sporomusa isolated from a charcoal burning pile.</title>
        <authorList>
            <person name="Boeer T."/>
            <person name="Rosenbaum F."/>
            <person name="Eysell L."/>
            <person name="Mueller V."/>
            <person name="Daniel R."/>
            <person name="Poehlein A."/>
        </authorList>
    </citation>
    <scope>NUCLEOTIDE SEQUENCE [LARGE SCALE GENOMIC DNA]</scope>
    <source>
        <strain evidence="2">DSM 10669</strain>
    </source>
</reference>
<evidence type="ECO:0000259" key="1">
    <source>
        <dbReference type="PROSITE" id="PS51725"/>
    </source>
</evidence>
<dbReference type="InterPro" id="IPR007138">
    <property type="entry name" value="ABM_dom"/>
</dbReference>
<dbReference type="Proteomes" id="UP000216752">
    <property type="component" value="Chromosome"/>
</dbReference>
<keyword evidence="3" id="KW-1185">Reference proteome</keyword>
<dbReference type="RefSeq" id="WP_094607249.1">
    <property type="nucleotide sequence ID" value="NZ_CP155573.1"/>
</dbReference>
<dbReference type="InterPro" id="IPR011008">
    <property type="entry name" value="Dimeric_a/b-barrel"/>
</dbReference>
<evidence type="ECO:0000313" key="2">
    <source>
        <dbReference type="EMBL" id="XFO67632.1"/>
    </source>
</evidence>
<dbReference type="InterPro" id="IPR050744">
    <property type="entry name" value="AI-2_Isomerase_LsrG"/>
</dbReference>
<evidence type="ECO:0000313" key="3">
    <source>
        <dbReference type="Proteomes" id="UP000216752"/>
    </source>
</evidence>
<proteinExistence type="predicted"/>
<dbReference type="EMBL" id="CP155573">
    <property type="protein sequence ID" value="XFO67632.1"/>
    <property type="molecule type" value="Genomic_DNA"/>
</dbReference>
<name>A0ABZ3IQ98_9FIRM</name>
<accession>A0ABZ3IQ98</accession>